<dbReference type="PANTHER" id="PTHR10443:SF12">
    <property type="entry name" value="DIPEPTIDASE"/>
    <property type="match status" value="1"/>
</dbReference>
<dbReference type="EMBL" id="KN832886">
    <property type="protein sequence ID" value="KIM95688.1"/>
    <property type="molecule type" value="Genomic_DNA"/>
</dbReference>
<comment type="similarity">
    <text evidence="2">Belongs to the metallo-dependent hydrolases superfamily. Peptidase M19 family.</text>
</comment>
<comment type="cofactor">
    <cofactor evidence="2">
        <name>Zn(2+)</name>
        <dbReference type="ChEBI" id="CHEBI:29105"/>
    </cofactor>
</comment>
<dbReference type="InParanoid" id="A0A0C3C9W4"/>
<dbReference type="GO" id="GO:0070573">
    <property type="term" value="F:metallodipeptidase activity"/>
    <property type="evidence" value="ECO:0007669"/>
    <property type="project" value="InterPro"/>
</dbReference>
<dbReference type="Pfam" id="PF01244">
    <property type="entry name" value="Peptidase_M19"/>
    <property type="match status" value="1"/>
</dbReference>
<proteinExistence type="inferred from homology"/>
<reference evidence="5" key="2">
    <citation type="submission" date="2015-01" db="EMBL/GenBank/DDBJ databases">
        <title>Evolutionary Origins and Diversification of the Mycorrhizal Mutualists.</title>
        <authorList>
            <consortium name="DOE Joint Genome Institute"/>
            <consortium name="Mycorrhizal Genomics Consortium"/>
            <person name="Kohler A."/>
            <person name="Kuo A."/>
            <person name="Nagy L.G."/>
            <person name="Floudas D."/>
            <person name="Copeland A."/>
            <person name="Barry K.W."/>
            <person name="Cichocki N."/>
            <person name="Veneault-Fourrey C."/>
            <person name="LaButti K."/>
            <person name="Lindquist E.A."/>
            <person name="Lipzen A."/>
            <person name="Lundell T."/>
            <person name="Morin E."/>
            <person name="Murat C."/>
            <person name="Riley R."/>
            <person name="Ohm R."/>
            <person name="Sun H."/>
            <person name="Tunlid A."/>
            <person name="Henrissat B."/>
            <person name="Grigoriev I.V."/>
            <person name="Hibbett D.S."/>
            <person name="Martin F."/>
        </authorList>
    </citation>
    <scope>NUCLEOTIDE SEQUENCE [LARGE SCALE GENOMIC DNA]</scope>
    <source>
        <strain evidence="5">Zn</strain>
    </source>
</reference>
<sequence>MEVKDGKPNFSFMPLREDGKVDAEGKVFAKLRQRCGGERESRIFILLLVFLGCLVTWSLPKASVVHEHGDNNTTVDAILRAVPLTDGHNDFPIWLRAFHGNRIYSFNESSVIDGQVDFSRLRQGRLHGQFWSVYVPCPKEENDFDSSVYYEIVHDTLQQIDLVNRLIDYFPQHLSHAYTANDVWSSFKRNPQSISSLMGAEGLHQIGNSASIMRLYYRLGVRYITLTHDCNNMYADAAQAVEPVHNGLSTKGKEIVREMNRIGMLVDLSHTSDATMIDALNTTLAPVIFSHSNARALCPHPRNVPDAILFKLRDNGGVVMVTFYAEYTKCDNPRLASLQDVADHIDYIGRLIGFKHIGIGSDFDGMASGPNGLEDVGAYPSLIAELVKRGISRNDIEGIIGGNILRVLAEAERVAQALSLVLPIEDEVKPLLP</sequence>
<dbReference type="PROSITE" id="PS51365">
    <property type="entry name" value="RENAL_DIPEPTIDASE_2"/>
    <property type="match status" value="1"/>
</dbReference>
<evidence type="ECO:0000256" key="3">
    <source>
        <dbReference type="SAM" id="Phobius"/>
    </source>
</evidence>
<dbReference type="CDD" id="cd01301">
    <property type="entry name" value="rDP_like"/>
    <property type="match status" value="1"/>
</dbReference>
<name>A0A0C3C9W4_OIDMZ</name>
<keyword evidence="3" id="KW-0472">Membrane</keyword>
<dbReference type="InterPro" id="IPR032466">
    <property type="entry name" value="Metal_Hydrolase"/>
</dbReference>
<keyword evidence="5" id="KW-1185">Reference proteome</keyword>
<dbReference type="GO" id="GO:0006508">
    <property type="term" value="P:proteolysis"/>
    <property type="evidence" value="ECO:0007669"/>
    <property type="project" value="UniProtKB-KW"/>
</dbReference>
<dbReference type="PANTHER" id="PTHR10443">
    <property type="entry name" value="MICROSOMAL DIPEPTIDASE"/>
    <property type="match status" value="1"/>
</dbReference>
<protein>
    <recommendedName>
        <fullName evidence="2">Dipeptidase</fullName>
        <ecNumber evidence="2">3.4.13.19</ecNumber>
    </recommendedName>
</protein>
<dbReference type="SUPFAM" id="SSF51556">
    <property type="entry name" value="Metallo-dependent hydrolases"/>
    <property type="match status" value="1"/>
</dbReference>
<dbReference type="OrthoDB" id="445695at2759"/>
<evidence type="ECO:0000256" key="1">
    <source>
        <dbReference type="ARBA" id="ARBA00022997"/>
    </source>
</evidence>
<dbReference type="HOGENOM" id="CLU_031404_4_0_1"/>
<keyword evidence="3" id="KW-0812">Transmembrane</keyword>
<keyword evidence="2" id="KW-0862">Zinc</keyword>
<dbReference type="AlphaFoldDB" id="A0A0C3C9W4"/>
<gene>
    <name evidence="4" type="ORF">OIDMADRAFT_59470</name>
</gene>
<organism evidence="4 5">
    <name type="scientific">Oidiodendron maius (strain Zn)</name>
    <dbReference type="NCBI Taxonomy" id="913774"/>
    <lineage>
        <taxon>Eukaryota</taxon>
        <taxon>Fungi</taxon>
        <taxon>Dikarya</taxon>
        <taxon>Ascomycota</taxon>
        <taxon>Pezizomycotina</taxon>
        <taxon>Leotiomycetes</taxon>
        <taxon>Leotiomycetes incertae sedis</taxon>
        <taxon>Myxotrichaceae</taxon>
        <taxon>Oidiodendron</taxon>
    </lineage>
</organism>
<evidence type="ECO:0000256" key="2">
    <source>
        <dbReference type="RuleBase" id="RU341113"/>
    </source>
</evidence>
<keyword evidence="3" id="KW-1133">Transmembrane helix</keyword>
<accession>A0A0C3C9W4</accession>
<dbReference type="GO" id="GO:0046872">
    <property type="term" value="F:metal ion binding"/>
    <property type="evidence" value="ECO:0007669"/>
    <property type="project" value="UniProtKB-UniRule"/>
</dbReference>
<keyword evidence="2" id="KW-0482">Metalloprotease</keyword>
<evidence type="ECO:0000313" key="5">
    <source>
        <dbReference type="Proteomes" id="UP000054321"/>
    </source>
</evidence>
<keyword evidence="2" id="KW-0479">Metal-binding</keyword>
<dbReference type="EC" id="3.4.13.19" evidence="2"/>
<dbReference type="InterPro" id="IPR008257">
    <property type="entry name" value="Pept_M19"/>
</dbReference>
<dbReference type="STRING" id="913774.A0A0C3C9W4"/>
<dbReference type="Proteomes" id="UP000054321">
    <property type="component" value="Unassembled WGS sequence"/>
</dbReference>
<keyword evidence="1 2" id="KW-0224">Dipeptidase</keyword>
<feature type="transmembrane region" description="Helical" evidence="3">
    <location>
        <begin position="43"/>
        <end position="60"/>
    </location>
</feature>
<reference evidence="4 5" key="1">
    <citation type="submission" date="2014-04" db="EMBL/GenBank/DDBJ databases">
        <authorList>
            <consortium name="DOE Joint Genome Institute"/>
            <person name="Kuo A."/>
            <person name="Martino E."/>
            <person name="Perotto S."/>
            <person name="Kohler A."/>
            <person name="Nagy L.G."/>
            <person name="Floudas D."/>
            <person name="Copeland A."/>
            <person name="Barry K.W."/>
            <person name="Cichocki N."/>
            <person name="Veneault-Fourrey C."/>
            <person name="LaButti K."/>
            <person name="Lindquist E.A."/>
            <person name="Lipzen A."/>
            <person name="Lundell T."/>
            <person name="Morin E."/>
            <person name="Murat C."/>
            <person name="Sun H."/>
            <person name="Tunlid A."/>
            <person name="Henrissat B."/>
            <person name="Grigoriev I.V."/>
            <person name="Hibbett D.S."/>
            <person name="Martin F."/>
            <person name="Nordberg H.P."/>
            <person name="Cantor M.N."/>
            <person name="Hua S.X."/>
        </authorList>
    </citation>
    <scope>NUCLEOTIDE SEQUENCE [LARGE SCALE GENOMIC DNA]</scope>
    <source>
        <strain evidence="4 5">Zn</strain>
    </source>
</reference>
<comment type="catalytic activity">
    <reaction evidence="2">
        <text>an L-aminoacyl-L-amino acid + H2O = 2 an L-alpha-amino acid</text>
        <dbReference type="Rhea" id="RHEA:48940"/>
        <dbReference type="ChEBI" id="CHEBI:15377"/>
        <dbReference type="ChEBI" id="CHEBI:59869"/>
        <dbReference type="ChEBI" id="CHEBI:77460"/>
        <dbReference type="EC" id="3.4.13.19"/>
    </reaction>
</comment>
<evidence type="ECO:0000313" key="4">
    <source>
        <dbReference type="EMBL" id="KIM95688.1"/>
    </source>
</evidence>
<dbReference type="Gene3D" id="3.20.20.140">
    <property type="entry name" value="Metal-dependent hydrolases"/>
    <property type="match status" value="1"/>
</dbReference>
<keyword evidence="2" id="KW-0378">Hydrolase</keyword>
<keyword evidence="2" id="KW-0645">Protease</keyword>